<feature type="region of interest" description="Disordered" evidence="2">
    <location>
        <begin position="639"/>
        <end position="681"/>
    </location>
</feature>
<feature type="compositionally biased region" description="Polar residues" evidence="2">
    <location>
        <begin position="671"/>
        <end position="681"/>
    </location>
</feature>
<comment type="caution">
    <text evidence="3">The sequence shown here is derived from an EMBL/GenBank/DDBJ whole genome shotgun (WGS) entry which is preliminary data.</text>
</comment>
<keyword evidence="1" id="KW-0175">Coiled coil</keyword>
<evidence type="ECO:0000313" key="3">
    <source>
        <dbReference type="EMBL" id="KAL3666254.1"/>
    </source>
</evidence>
<protein>
    <recommendedName>
        <fullName evidence="5">JmjC domain-containing protein</fullName>
    </recommendedName>
</protein>
<dbReference type="Gene3D" id="2.60.120.650">
    <property type="entry name" value="Cupin"/>
    <property type="match status" value="1"/>
</dbReference>
<name>A0ABD3FIV6_9STRA</name>
<feature type="compositionally biased region" description="Basic and acidic residues" evidence="2">
    <location>
        <begin position="11"/>
        <end position="24"/>
    </location>
</feature>
<feature type="compositionally biased region" description="Basic residues" evidence="2">
    <location>
        <begin position="653"/>
        <end position="666"/>
    </location>
</feature>
<evidence type="ECO:0000256" key="2">
    <source>
        <dbReference type="SAM" id="MobiDB-lite"/>
    </source>
</evidence>
<gene>
    <name evidence="3" type="ORF">V7S43_008505</name>
</gene>
<feature type="compositionally biased region" description="Polar residues" evidence="2">
    <location>
        <begin position="72"/>
        <end position="86"/>
    </location>
</feature>
<organism evidence="3 4">
    <name type="scientific">Phytophthora oleae</name>
    <dbReference type="NCBI Taxonomy" id="2107226"/>
    <lineage>
        <taxon>Eukaryota</taxon>
        <taxon>Sar</taxon>
        <taxon>Stramenopiles</taxon>
        <taxon>Oomycota</taxon>
        <taxon>Peronosporomycetes</taxon>
        <taxon>Peronosporales</taxon>
        <taxon>Peronosporaceae</taxon>
        <taxon>Phytophthora</taxon>
    </lineage>
</organism>
<evidence type="ECO:0008006" key="5">
    <source>
        <dbReference type="Google" id="ProtNLM"/>
    </source>
</evidence>
<feature type="coiled-coil region" evidence="1">
    <location>
        <begin position="536"/>
        <end position="563"/>
    </location>
</feature>
<dbReference type="InterPro" id="IPR011051">
    <property type="entry name" value="RmlC_Cupin_sf"/>
</dbReference>
<proteinExistence type="predicted"/>
<dbReference type="SUPFAM" id="SSF51182">
    <property type="entry name" value="RmlC-like cupins"/>
    <property type="match status" value="1"/>
</dbReference>
<sequence>MSDAPAPTATEKNDTIPEPLLRDDPVDEVDNVSAELDGNDGEEIVNETPESAEAQDEKTEEAVEPPEELTQIPATKSKSQNASPSALSPDVAPGVNDGVASVAGSSVGEQELQDEKKNEEFTAATTDDSPKPSRMKTPVAPVHTPKKPKRTTSKTRKTPPTLKSGNYQPVKARRSSRIKHESPKSVKPLADGTALSHFIRLPPSISCNYCGKETEDLPGNAAGHLKSCPVKRTQQLTATQKEEVVPGAVELPLPAPPRVSTNPGMTLVQLMGTKALAAKVQGAFASDPFAGDVPIGHFDSIVNNDATGLRHLAVVSLLDAVDPLDGPILQLQTTVPGKECRTGHDQLEPLSKAKDWALDGNSLRFPAPRTVAEQFIAPLAKELGLEYAMHQHTAKVVSCPRDGIGLDWRFRQTETVVFQLRGKATWKLKKGEVELPLERRTGTEGFLLPPREDLHVFDEEGSEKNELLKHLLKPGSVAYVPAGVWFQMTTKGESALWIEVELSSMSYATLVLLAMKQLTHGYKQARKRLQIHQGDRNQAKSVRRHLEACIQALRNEMTELKGTDLVPEYRCTDDLPDLISRGLIRDVSTSPDCLSIEVDLTNPNLKLKHEKVFKDAVYRVNPVALLLREDFIPHRTVEEKRDPVCDRSSPSQKTHRALKKTPKLPPKRTQALATTNASVQN</sequence>
<dbReference type="Proteomes" id="UP001632037">
    <property type="component" value="Unassembled WGS sequence"/>
</dbReference>
<dbReference type="EMBL" id="JBIMZQ010000017">
    <property type="protein sequence ID" value="KAL3666254.1"/>
    <property type="molecule type" value="Genomic_DNA"/>
</dbReference>
<accession>A0ABD3FIV6</accession>
<dbReference type="AlphaFoldDB" id="A0ABD3FIV6"/>
<reference evidence="3 4" key="1">
    <citation type="submission" date="2024-09" db="EMBL/GenBank/DDBJ databases">
        <title>Genome sequencing and assembly of Phytophthora oleae, isolate VK10A, causative agent of rot of olive drupes.</title>
        <authorList>
            <person name="Conti Taguali S."/>
            <person name="Riolo M."/>
            <person name="La Spada F."/>
            <person name="Cacciola S.O."/>
            <person name="Dionisio G."/>
        </authorList>
    </citation>
    <scope>NUCLEOTIDE SEQUENCE [LARGE SCALE GENOMIC DNA]</scope>
    <source>
        <strain evidence="3 4">VK10A</strain>
    </source>
</reference>
<feature type="region of interest" description="Disordered" evidence="2">
    <location>
        <begin position="1"/>
        <end position="189"/>
    </location>
</feature>
<evidence type="ECO:0000256" key="1">
    <source>
        <dbReference type="SAM" id="Coils"/>
    </source>
</evidence>
<evidence type="ECO:0000313" key="4">
    <source>
        <dbReference type="Proteomes" id="UP001632037"/>
    </source>
</evidence>
<keyword evidence="4" id="KW-1185">Reference proteome</keyword>
<feature type="compositionally biased region" description="Basic residues" evidence="2">
    <location>
        <begin position="144"/>
        <end position="157"/>
    </location>
</feature>